<reference evidence="2 3" key="1">
    <citation type="journal article" date="2011" name="PLoS ONE">
        <title>Haloquadratum walsbyi: limited diversity in a global pond.</title>
        <authorList>
            <person name="Dyall-Smith M."/>
            <person name="Pfeiffer F."/>
            <person name="Klee K."/>
            <person name="Palm P."/>
            <person name="Gross K."/>
            <person name="Schuster S.C."/>
            <person name="Rampp M."/>
            <person name="Oesterhelt D."/>
        </authorList>
    </citation>
    <scope>NUCLEOTIDE SEQUENCE [LARGE SCALE GENOMIC DNA]</scope>
    <source>
        <strain evidence="3">DSM 16854 / JCM 12705 / C23</strain>
    </source>
</reference>
<dbReference type="AlphaFoldDB" id="A0A0C7TXP2"/>
<sequence>MRTHQPVTRKRGIRLVDHTTNLSPDGITCSAVSPRLTEWIPDLLDELRPHTERTIREYATTDPWRVSSQFLSETLPAWQTTESTWTDDIAEAVAYTHAITALALTYRDKDTSELSRYHRHRQEALIDTVTSIGTGRGPINADLGALAKGPVAFHREFEDHPTVLTLILDGSAWTDLRDRRTGVRALAAIAVLADGFDVRIVASPTVQRHLSKRYPHWSEYHLNLTVSRDRSPHTDHTDHTDHATETLEAAWEAIRELDTEPGKRRLLGNLKTGDARSYRDLTHDHTIDVAEGTISRYVLDLEDRDLVTIDRRDQHNTVQLTNRGRLAVRRCLDDTYALVHPDQCRLNQCLTATPQEFTSTVSPRRADREAPTSDEWVATTGDPDGDAEYVQWLTGPDNAPDHLHERFSTVAHDDAITLVDDHLHPFDDGRVAYLSHTDDEALIVLQWGGSLATLGRLANALLSEKALSKILTPSRLGHEFEAIDDGTQAYPVDRLLRRGHQVGWYSDAETTYGAWRERITTVRDRLLTRVAELTHSGDTAARSDLFKDLHGLIASATQLYHAVGIDLTTTIRIPDTDALARNTTQRQNLCAFLSKTAPKQSICGIHSGYRMLFEERPAKLCRRLPYETDDDATMNLTMSWVLSGPTITALHDEITTTLARELATVRQSIAEGIEQVPPLEIPVVDGTTYPAIRQVITEIAMTHDIRWTPREQQRLVRLCLRSFGLSGTHRACPYDVVESLLRALNESESHSPTSTPADVERAAATLPPERFRSDLTPTATKLYATLLRADGPVGRSELIEQADISASSYDRRIGDVRELDRVTAVQQEGHRRWTTTSPTPPVTTWLSPNSNQIAPPLVIYRQPTTPTGSRSIPFDHMRKYTLAEWDRHPPPSIATELNGDTSHITAHPMINVDKNRLSNSNAQQYQHPDIQADSDHPYHTTTPTTHPTIAVPTRQTRLPNGGEQ</sequence>
<dbReference type="GeneID" id="12448289"/>
<proteinExistence type="predicted"/>
<dbReference type="EMBL" id="FR746099">
    <property type="protein sequence ID" value="CEQ43238.1"/>
    <property type="molecule type" value="Genomic_DNA"/>
</dbReference>
<evidence type="ECO:0000256" key="1">
    <source>
        <dbReference type="SAM" id="MobiDB-lite"/>
    </source>
</evidence>
<feature type="region of interest" description="Disordered" evidence="1">
    <location>
        <begin position="827"/>
        <end position="849"/>
    </location>
</feature>
<protein>
    <submittedName>
        <fullName evidence="2">Plasmid replication protein RepH</fullName>
    </submittedName>
</protein>
<accession>A0A0C7TXP2</accession>
<organism evidence="2 3">
    <name type="scientific">Haloquadratum walsbyi (strain DSM 16854 / JCM 12705 / C23)</name>
    <dbReference type="NCBI Taxonomy" id="768065"/>
    <lineage>
        <taxon>Archaea</taxon>
        <taxon>Methanobacteriati</taxon>
        <taxon>Methanobacteriota</taxon>
        <taxon>Stenosarchaea group</taxon>
        <taxon>Halobacteria</taxon>
        <taxon>Halobacteriales</taxon>
        <taxon>Haloferacaceae</taxon>
        <taxon>Haloquadratum</taxon>
    </lineage>
</organism>
<dbReference type="Proteomes" id="UP000007954">
    <property type="component" value="Chromosome"/>
</dbReference>
<feature type="compositionally biased region" description="Low complexity" evidence="1">
    <location>
        <begin position="939"/>
        <end position="948"/>
    </location>
</feature>
<name>A0A0C7TXP2_HALWC</name>
<feature type="region of interest" description="Disordered" evidence="1">
    <location>
        <begin position="930"/>
        <end position="964"/>
    </location>
</feature>
<dbReference type="KEGG" id="hwc:Hqrw_3469"/>
<dbReference type="RefSeq" id="WP_049892041.1">
    <property type="nucleotide sequence ID" value="NC_017459.1"/>
</dbReference>
<evidence type="ECO:0000313" key="3">
    <source>
        <dbReference type="Proteomes" id="UP000007954"/>
    </source>
</evidence>
<gene>
    <name evidence="2" type="primary">repH</name>
    <name evidence="2" type="ordered locus">Hqrw_3469</name>
</gene>
<evidence type="ECO:0000313" key="2">
    <source>
        <dbReference type="EMBL" id="CEQ43238.1"/>
    </source>
</evidence>
<dbReference type="OrthoDB" id="213824at2157"/>